<organism evidence="1 2">
    <name type="scientific">Chryseobacterium aquaticum subsp. greenlandense</name>
    <dbReference type="NCBI Taxonomy" id="345663"/>
    <lineage>
        <taxon>Bacteria</taxon>
        <taxon>Pseudomonadati</taxon>
        <taxon>Bacteroidota</taxon>
        <taxon>Flavobacteriia</taxon>
        <taxon>Flavobacteriales</taxon>
        <taxon>Weeksellaceae</taxon>
        <taxon>Chryseobacterium group</taxon>
        <taxon>Chryseobacterium</taxon>
    </lineage>
</organism>
<protein>
    <submittedName>
        <fullName evidence="1">Uncharacterized protein</fullName>
    </submittedName>
</protein>
<gene>
    <name evidence="1" type="ORF">AR686_07655</name>
</gene>
<evidence type="ECO:0000313" key="2">
    <source>
        <dbReference type="Proteomes" id="UP000054388"/>
    </source>
</evidence>
<proteinExistence type="predicted"/>
<name>A0A117KBW8_9FLAO</name>
<reference evidence="1 2" key="1">
    <citation type="submission" date="2015-10" db="EMBL/GenBank/DDBJ databases">
        <title>Genome sequence of Chryseobacterium greenlandense.</title>
        <authorList>
            <person name="Newman J."/>
            <person name="Fischer K."/>
            <person name="Miller J."/>
        </authorList>
    </citation>
    <scope>NUCLEOTIDE SEQUENCE [LARGE SCALE GENOMIC DNA]</scope>
    <source>
        <strain evidence="1 2">UMB34</strain>
    </source>
</reference>
<dbReference type="Proteomes" id="UP000054388">
    <property type="component" value="Unassembled WGS sequence"/>
</dbReference>
<dbReference type="AlphaFoldDB" id="A0A117KBW8"/>
<evidence type="ECO:0000313" key="1">
    <source>
        <dbReference type="EMBL" id="KUJ56428.1"/>
    </source>
</evidence>
<comment type="caution">
    <text evidence="1">The sequence shown here is derived from an EMBL/GenBank/DDBJ whole genome shotgun (WGS) entry which is preliminary data.</text>
</comment>
<sequence>MQKLCHGIEYSRHIPDEAEQLAKDNGIVVIVGGYDDLMYCYGADCYLTKGCEHEYGWDGEDLTKIKGEKHLKKEAKQLGLKIWWCGKIKESGEEKSNYSTDESGAFSYSVNEDIEHLEFLVCENENDFSDIYCTGIIIKLPENFKPSI</sequence>
<accession>A0A117KBW8</accession>
<dbReference type="EMBL" id="LMAI01000004">
    <property type="protein sequence ID" value="KUJ56428.1"/>
    <property type="molecule type" value="Genomic_DNA"/>
</dbReference>